<dbReference type="Proteomes" id="UP000635384">
    <property type="component" value="Unassembled WGS sequence"/>
</dbReference>
<reference evidence="2 3" key="1">
    <citation type="submission" date="2020-09" db="EMBL/GenBank/DDBJ databases">
        <authorList>
            <person name="Yoon J.-W."/>
        </authorList>
    </citation>
    <scope>NUCLEOTIDE SEQUENCE [LARGE SCALE GENOMIC DNA]</scope>
    <source>
        <strain evidence="2 3">KMU-140</strain>
    </source>
</reference>
<evidence type="ECO:0000313" key="2">
    <source>
        <dbReference type="EMBL" id="MBD2840714.1"/>
    </source>
</evidence>
<feature type="transmembrane region" description="Helical" evidence="1">
    <location>
        <begin position="33"/>
        <end position="56"/>
    </location>
</feature>
<proteinExistence type="predicted"/>
<dbReference type="RefSeq" id="WP_190786327.1">
    <property type="nucleotide sequence ID" value="NZ_JACXLC010000001.1"/>
</dbReference>
<keyword evidence="3" id="KW-1185">Reference proteome</keyword>
<comment type="caution">
    <text evidence="2">The sequence shown here is derived from an EMBL/GenBank/DDBJ whole genome shotgun (WGS) entry which is preliminary data.</text>
</comment>
<evidence type="ECO:0000313" key="3">
    <source>
        <dbReference type="Proteomes" id="UP000635384"/>
    </source>
</evidence>
<organism evidence="2 3">
    <name type="scientific">Erythrobacter rubeus</name>
    <dbReference type="NCBI Taxonomy" id="2760803"/>
    <lineage>
        <taxon>Bacteria</taxon>
        <taxon>Pseudomonadati</taxon>
        <taxon>Pseudomonadota</taxon>
        <taxon>Alphaproteobacteria</taxon>
        <taxon>Sphingomonadales</taxon>
        <taxon>Erythrobacteraceae</taxon>
        <taxon>Erythrobacter/Porphyrobacter group</taxon>
        <taxon>Erythrobacter</taxon>
    </lineage>
</organism>
<keyword evidence="1" id="KW-0472">Membrane</keyword>
<evidence type="ECO:0000256" key="1">
    <source>
        <dbReference type="SAM" id="Phobius"/>
    </source>
</evidence>
<protein>
    <submittedName>
        <fullName evidence="2">Permease</fullName>
    </submittedName>
</protein>
<sequence>MSQHSTSQTDIDAYASYVAKQSPDERLAERGGWILGIAFTLYSALVTYLAAIGFFASIDVRFFAATVVATMAALTISYFTVPSIRAFVERLGPYGLATFHIWRIGAALGFLYYGSQGWLPDIFVSLAGWGDMLAGVLAAIVIILPRSPRLVAGMHIIGFADFIVAVGTGLTLQLLAVPAMANIALLPIALIPLVGVPLSGASHIAAFHLIWKQRQGQ</sequence>
<gene>
    <name evidence="2" type="ORF">IB285_00420</name>
</gene>
<feature type="transmembrane region" description="Helical" evidence="1">
    <location>
        <begin position="62"/>
        <end position="81"/>
    </location>
</feature>
<feature type="transmembrane region" description="Helical" evidence="1">
    <location>
        <begin position="156"/>
        <end position="177"/>
    </location>
</feature>
<keyword evidence="1" id="KW-1133">Transmembrane helix</keyword>
<feature type="transmembrane region" description="Helical" evidence="1">
    <location>
        <begin position="126"/>
        <end position="144"/>
    </location>
</feature>
<dbReference type="EMBL" id="JACXLC010000001">
    <property type="protein sequence ID" value="MBD2840714.1"/>
    <property type="molecule type" value="Genomic_DNA"/>
</dbReference>
<feature type="transmembrane region" description="Helical" evidence="1">
    <location>
        <begin position="183"/>
        <end position="211"/>
    </location>
</feature>
<name>A0ABR8KKC9_9SPHN</name>
<keyword evidence="1" id="KW-0812">Transmembrane</keyword>
<accession>A0ABR8KKC9</accession>